<evidence type="ECO:0000259" key="3">
    <source>
        <dbReference type="Pfam" id="PF24883"/>
    </source>
</evidence>
<dbReference type="InterPro" id="IPR056884">
    <property type="entry name" value="NPHP3-like_N"/>
</dbReference>
<dbReference type="Pfam" id="PF24883">
    <property type="entry name" value="NPHP3_N"/>
    <property type="match status" value="1"/>
</dbReference>
<keyword evidence="5" id="KW-1185">Reference proteome</keyword>
<keyword evidence="1" id="KW-0677">Repeat</keyword>
<dbReference type="Proteomes" id="UP000240883">
    <property type="component" value="Unassembled WGS sequence"/>
</dbReference>
<reference evidence="4 5" key="1">
    <citation type="journal article" date="2018" name="Front. Microbiol.">
        <title>Genome-Wide Analysis of Corynespora cassiicola Leaf Fall Disease Putative Effectors.</title>
        <authorList>
            <person name="Lopez D."/>
            <person name="Ribeiro S."/>
            <person name="Label P."/>
            <person name="Fumanal B."/>
            <person name="Venisse J.S."/>
            <person name="Kohler A."/>
            <person name="de Oliveira R.R."/>
            <person name="Labutti K."/>
            <person name="Lipzen A."/>
            <person name="Lail K."/>
            <person name="Bauer D."/>
            <person name="Ohm R.A."/>
            <person name="Barry K.W."/>
            <person name="Spatafora J."/>
            <person name="Grigoriev I.V."/>
            <person name="Martin F.M."/>
            <person name="Pujade-Renaud V."/>
        </authorList>
    </citation>
    <scope>NUCLEOTIDE SEQUENCE [LARGE SCALE GENOMIC DNA]</scope>
    <source>
        <strain evidence="4 5">Philippines</strain>
    </source>
</reference>
<feature type="domain" description="GPI inositol-deacylase winged helix" evidence="2">
    <location>
        <begin position="204"/>
        <end position="294"/>
    </location>
</feature>
<sequence length="333" mass="38101">MLRSLICQLSQQCGKIPARLNELLCSCNDGNQQPSLLALEDVAKQIIQEIPQVYLILDALDECREREELMDMLESMAGWQLQNLHVLLTSRKERDIETSLATFIVPEKFVCLQSDIVNRDIQKYILQRLSDDKSLNKWQKDAAIRQEIENTLIKGAHGMFRWAVCQLDMLGKCRNRAMLRKSLATLPPTLDTTYDRILCAISEEDSKLALRILQWLAFSTQPLSVDEFAEVVAIDTERTPAFDKDEVLEEPLEALSICSSLVTMTTYRARYWIRKKKVLAFAHFSVKEYIVSNRIRQGPAAHYSMHDISCHKNIALGSIGYLLQFKGSNMLSE</sequence>
<dbReference type="PANTHER" id="PTHR10039">
    <property type="entry name" value="AMELOGENIN"/>
    <property type="match status" value="1"/>
</dbReference>
<evidence type="ECO:0008006" key="6">
    <source>
        <dbReference type="Google" id="ProtNLM"/>
    </source>
</evidence>
<evidence type="ECO:0000313" key="5">
    <source>
        <dbReference type="Proteomes" id="UP000240883"/>
    </source>
</evidence>
<name>A0A2T2NTX6_CORCC</name>
<dbReference type="Pfam" id="PF22939">
    <property type="entry name" value="WHD_GPIID"/>
    <property type="match status" value="1"/>
</dbReference>
<feature type="non-terminal residue" evidence="4">
    <location>
        <position position="333"/>
    </location>
</feature>
<gene>
    <name evidence="4" type="ORF">BS50DRAFT_490228</name>
</gene>
<accession>A0A2T2NTX6</accession>
<evidence type="ECO:0000259" key="2">
    <source>
        <dbReference type="Pfam" id="PF22939"/>
    </source>
</evidence>
<dbReference type="OrthoDB" id="1577640at2759"/>
<proteinExistence type="predicted"/>
<dbReference type="PANTHER" id="PTHR10039:SF16">
    <property type="entry name" value="GPI INOSITOL-DEACYLASE"/>
    <property type="match status" value="1"/>
</dbReference>
<dbReference type="InterPro" id="IPR054471">
    <property type="entry name" value="GPIID_WHD"/>
</dbReference>
<dbReference type="STRING" id="1448308.A0A2T2NTX6"/>
<dbReference type="EMBL" id="KZ678133">
    <property type="protein sequence ID" value="PSN68860.1"/>
    <property type="molecule type" value="Genomic_DNA"/>
</dbReference>
<dbReference type="AlphaFoldDB" id="A0A2T2NTX6"/>
<protein>
    <recommendedName>
        <fullName evidence="6">NACHT domain-containing protein</fullName>
    </recommendedName>
</protein>
<evidence type="ECO:0000313" key="4">
    <source>
        <dbReference type="EMBL" id="PSN68860.1"/>
    </source>
</evidence>
<organism evidence="4 5">
    <name type="scientific">Corynespora cassiicola Philippines</name>
    <dbReference type="NCBI Taxonomy" id="1448308"/>
    <lineage>
        <taxon>Eukaryota</taxon>
        <taxon>Fungi</taxon>
        <taxon>Dikarya</taxon>
        <taxon>Ascomycota</taxon>
        <taxon>Pezizomycotina</taxon>
        <taxon>Dothideomycetes</taxon>
        <taxon>Pleosporomycetidae</taxon>
        <taxon>Pleosporales</taxon>
        <taxon>Corynesporascaceae</taxon>
        <taxon>Corynespora</taxon>
    </lineage>
</organism>
<feature type="domain" description="Nephrocystin 3-like N-terminal" evidence="3">
    <location>
        <begin position="1"/>
        <end position="91"/>
    </location>
</feature>
<evidence type="ECO:0000256" key="1">
    <source>
        <dbReference type="ARBA" id="ARBA00022737"/>
    </source>
</evidence>